<dbReference type="SUPFAM" id="SSF48452">
    <property type="entry name" value="TPR-like"/>
    <property type="match status" value="2"/>
</dbReference>
<dbReference type="SUPFAM" id="SSF53474">
    <property type="entry name" value="alpha/beta-Hydrolases"/>
    <property type="match status" value="1"/>
</dbReference>
<sequence length="1427" mass="162969">MQGVGGGLPTLLVGLLVAVVLWYWFGRAASHKSSSNRPAFDVLYPDPRQDKTDAEVDIIAVHGLGSNVDWSWTWKDPTRKQHVHWLKDTNMLPAVVPKSRIVVYNYDSKWHANAPQFRDGVKDRPIVFIGHSLGGLVIQNALLHAELSDEFRYLLRATVGIVTLGSPFRGTKMQVLAIFGAYCMSLAGSDRGIIRDLVYDNGALKDRLQEFCLIRDRYSIPACCFFELYKTDYGRRFGLPGIVRGTVVSEYSACVDGWERIPLQTDHLAMNKFSGPQDRSFVSVSDQISKMCAKAREVSGSLHSSAREGHWIVPFDRNECFVGRDSILQQLLRRVPPSVIKHTCQRTALEGLGGIGKTQIAVEIAFRIRDAYPGCSVFWVRATTITSFENSYREIGHQLQVEGIGDVQADVKSLVKEALSQEKRGEWLLIIDNADDVDLFFDRKVRLCSYLPCSPKGSILFTTRRSHFAVKCDIPGKHIVNVPEMDDVEAVDLFLNGLKENQTCDTESVKRIVRLLKHLPLAVKQASAYVAMNSLSLAKYLEYCQSSEESLLKLLSKQFEDTTHLAGESPCRTAFLMCFLAERDIPIELLAQGHDEIETNEAIGNLLGYAFVTRQRGSDLLDIHRLVRLAIQNWLEQRKERGEAFANTVKQLERWLSETNSKSIVFSMRALSHVQTILGGPEPFEAFALSRILSESADCWKVLGCYVAQEGFLRLTFQLRAHLLGTDHPDTIKTCFSLVQALEHLGRHKEALEVVQHTRRYVSRSFDIIQRRAPMGVFAQEEVCEQDKMAQEASRKAVQLCEQYLGAEPDNLSWLWHGFHDDRSLKNSGKTEAFIQRFRATIQHWQTARMIEARSTLKLTEYMGDFCPMSEKYDIDAEGTYRELLKTRTKVLGLEHPDTISTAVSLAGTLFWQSKDQEAESILRHTLETRKRVLGVKHPDTLQSMKFLSTVLTSPEEKVRLLGETYSLEAEVLGKGHRQTVRTLFYFALVLESQQKFDAAEKAYRDILELGEKDPGIERPNASEAMFGLARTLDMGQKLGEAEHVYRRVLNLREKTLGVLHPDTLEAMYFLALVLERRQKVDEAEQVYRRVLNLRESTLGLEHRDTLEAMYFLALFLERRQKVDEAEKVYRKLFRLRKRTLGLEHPDTLDSMLRLGEVFQEQKRPQAVHVYQDLVKLHKRNHWIEYPDAIHCLGQLGMQFVEQQQYEKAEQTFRDCVTLSGTMLGVEHPKTIDALFWLASSLEKRGRFSEAEQTFRARVILSGKKLGIEHPETDDALFWLAFSLHEQGKFSEAEQIFQDCLTLREKELGIEHPETISALFRLARSLENQGKFSEAEQAFRKLWALEKRVNARDMRQVFLVKQDKEAEAFGLWIREVTNMPFLSFFAMPILRLDRFIEKVCHAIRLECSIIVSADLLLSTLASNMHSK</sequence>
<dbReference type="Pfam" id="PF13424">
    <property type="entry name" value="TPR_12"/>
    <property type="match status" value="3"/>
</dbReference>
<keyword evidence="1" id="KW-0802">TPR repeat</keyword>
<keyword evidence="2" id="KW-1133">Transmembrane helix</keyword>
<protein>
    <recommendedName>
        <fullName evidence="3">NB-ARC domain-containing protein</fullName>
    </recommendedName>
</protein>
<dbReference type="Pfam" id="PF00931">
    <property type="entry name" value="NB-ARC"/>
    <property type="match status" value="1"/>
</dbReference>
<dbReference type="Gene3D" id="3.40.50.300">
    <property type="entry name" value="P-loop containing nucleotide triphosphate hydrolases"/>
    <property type="match status" value="1"/>
</dbReference>
<dbReference type="EMBL" id="JACBAD010001969">
    <property type="protein sequence ID" value="KAF7125727.1"/>
    <property type="molecule type" value="Genomic_DNA"/>
</dbReference>
<dbReference type="InterPro" id="IPR027417">
    <property type="entry name" value="P-loop_NTPase"/>
</dbReference>
<accession>A0A8H6Q3T6</accession>
<dbReference type="Gene3D" id="1.25.40.10">
    <property type="entry name" value="Tetratricopeptide repeat domain"/>
    <property type="match status" value="4"/>
</dbReference>
<evidence type="ECO:0000313" key="6">
    <source>
        <dbReference type="Proteomes" id="UP000630445"/>
    </source>
</evidence>
<comment type="caution">
    <text evidence="5">The sequence shown here is derived from an EMBL/GenBank/DDBJ whole genome shotgun (WGS) entry which is preliminary data.</text>
</comment>
<dbReference type="PANTHER" id="PTHR46082">
    <property type="entry name" value="ATP/GTP-BINDING PROTEIN-RELATED"/>
    <property type="match status" value="1"/>
</dbReference>
<keyword evidence="2" id="KW-0812">Transmembrane</keyword>
<name>A0A8H6Q3T6_9EURO</name>
<dbReference type="Gene3D" id="3.40.50.1820">
    <property type="entry name" value="alpha/beta hydrolase"/>
    <property type="match status" value="1"/>
</dbReference>
<gene>
    <name evidence="4" type="ORF">CNMCM5793_002020</name>
    <name evidence="5" type="ORF">CNMCM6106_001632</name>
</gene>
<dbReference type="PROSITE" id="PS50005">
    <property type="entry name" value="TPR"/>
    <property type="match status" value="1"/>
</dbReference>
<feature type="domain" description="NB-ARC" evidence="3">
    <location>
        <begin position="342"/>
        <end position="496"/>
    </location>
</feature>
<reference evidence="5" key="1">
    <citation type="submission" date="2020-06" db="EMBL/GenBank/DDBJ databases">
        <title>Draft genome sequences of strains closely related to Aspergillus parafelis and Aspergillus hiratsukae.</title>
        <authorList>
            <person name="Dos Santos R.A.C."/>
            <person name="Rivero-Menendez O."/>
            <person name="Steenwyk J.L."/>
            <person name="Mead M.E."/>
            <person name="Goldman G.H."/>
            <person name="Alastruey-Izquierdo A."/>
            <person name="Rokas A."/>
        </authorList>
    </citation>
    <scope>NUCLEOTIDE SEQUENCE</scope>
    <source>
        <strain evidence="4">CNM-CM5793</strain>
        <strain evidence="5">CNM-CM6106</strain>
    </source>
</reference>
<dbReference type="SUPFAM" id="SSF52540">
    <property type="entry name" value="P-loop containing nucleoside triphosphate hydrolases"/>
    <property type="match status" value="1"/>
</dbReference>
<evidence type="ECO:0000259" key="3">
    <source>
        <dbReference type="Pfam" id="PF00931"/>
    </source>
</evidence>
<dbReference type="Pfam" id="PF13374">
    <property type="entry name" value="TPR_10"/>
    <property type="match status" value="2"/>
</dbReference>
<dbReference type="InterPro" id="IPR011990">
    <property type="entry name" value="TPR-like_helical_dom_sf"/>
</dbReference>
<feature type="transmembrane region" description="Helical" evidence="2">
    <location>
        <begin position="7"/>
        <end position="25"/>
    </location>
</feature>
<keyword evidence="6" id="KW-1185">Reference proteome</keyword>
<dbReference type="OrthoDB" id="1658288at2759"/>
<dbReference type="SMART" id="SM00028">
    <property type="entry name" value="TPR"/>
    <property type="match status" value="8"/>
</dbReference>
<organism evidence="5 7">
    <name type="scientific">Aspergillus hiratsukae</name>
    <dbReference type="NCBI Taxonomy" id="1194566"/>
    <lineage>
        <taxon>Eukaryota</taxon>
        <taxon>Fungi</taxon>
        <taxon>Dikarya</taxon>
        <taxon>Ascomycota</taxon>
        <taxon>Pezizomycotina</taxon>
        <taxon>Eurotiomycetes</taxon>
        <taxon>Eurotiomycetidae</taxon>
        <taxon>Eurotiales</taxon>
        <taxon>Aspergillaceae</taxon>
        <taxon>Aspergillus</taxon>
        <taxon>Aspergillus subgen. Fumigati</taxon>
    </lineage>
</organism>
<dbReference type="InterPro" id="IPR002182">
    <property type="entry name" value="NB-ARC"/>
</dbReference>
<dbReference type="InterPro" id="IPR019734">
    <property type="entry name" value="TPR_rpt"/>
</dbReference>
<evidence type="ECO:0000313" key="4">
    <source>
        <dbReference type="EMBL" id="KAF7125727.1"/>
    </source>
</evidence>
<evidence type="ECO:0000256" key="2">
    <source>
        <dbReference type="SAM" id="Phobius"/>
    </source>
</evidence>
<dbReference type="PANTHER" id="PTHR46082:SF6">
    <property type="entry name" value="AAA+ ATPASE DOMAIN-CONTAINING PROTEIN-RELATED"/>
    <property type="match status" value="1"/>
</dbReference>
<keyword evidence="2" id="KW-0472">Membrane</keyword>
<dbReference type="InterPro" id="IPR029058">
    <property type="entry name" value="AB_hydrolase_fold"/>
</dbReference>
<evidence type="ECO:0000313" key="7">
    <source>
        <dbReference type="Proteomes" id="UP000662466"/>
    </source>
</evidence>
<dbReference type="Proteomes" id="UP000630445">
    <property type="component" value="Unassembled WGS sequence"/>
</dbReference>
<dbReference type="InterPro" id="IPR053137">
    <property type="entry name" value="NLR-like"/>
</dbReference>
<evidence type="ECO:0000256" key="1">
    <source>
        <dbReference type="PROSITE-ProRule" id="PRU00339"/>
    </source>
</evidence>
<proteinExistence type="predicted"/>
<dbReference type="Proteomes" id="UP000662466">
    <property type="component" value="Unassembled WGS sequence"/>
</dbReference>
<dbReference type="EMBL" id="JACBAF010002166">
    <property type="protein sequence ID" value="KAF7165513.1"/>
    <property type="molecule type" value="Genomic_DNA"/>
</dbReference>
<dbReference type="GO" id="GO:0043531">
    <property type="term" value="F:ADP binding"/>
    <property type="evidence" value="ECO:0007669"/>
    <property type="project" value="InterPro"/>
</dbReference>
<feature type="repeat" description="TPR" evidence="1">
    <location>
        <begin position="1065"/>
        <end position="1098"/>
    </location>
</feature>
<evidence type="ECO:0000313" key="5">
    <source>
        <dbReference type="EMBL" id="KAF7165513.1"/>
    </source>
</evidence>